<feature type="transmembrane region" description="Helical" evidence="1">
    <location>
        <begin position="6"/>
        <end position="33"/>
    </location>
</feature>
<feature type="transmembrane region" description="Helical" evidence="1">
    <location>
        <begin position="277"/>
        <end position="297"/>
    </location>
</feature>
<evidence type="ECO:0000313" key="2">
    <source>
        <dbReference type="EMBL" id="KKM04860.1"/>
    </source>
</evidence>
<reference evidence="2" key="1">
    <citation type="journal article" date="2015" name="Nature">
        <title>Complex archaea that bridge the gap between prokaryotes and eukaryotes.</title>
        <authorList>
            <person name="Spang A."/>
            <person name="Saw J.H."/>
            <person name="Jorgensen S.L."/>
            <person name="Zaremba-Niedzwiedzka K."/>
            <person name="Martijn J."/>
            <person name="Lind A.E."/>
            <person name="van Eijk R."/>
            <person name="Schleper C."/>
            <person name="Guy L."/>
            <person name="Ettema T.J."/>
        </authorList>
    </citation>
    <scope>NUCLEOTIDE SEQUENCE</scope>
</reference>
<gene>
    <name evidence="2" type="ORF">LCGC14_1760010</name>
</gene>
<feature type="transmembrane region" description="Helical" evidence="1">
    <location>
        <begin position="190"/>
        <end position="210"/>
    </location>
</feature>
<feature type="transmembrane region" description="Helical" evidence="1">
    <location>
        <begin position="125"/>
        <end position="151"/>
    </location>
</feature>
<name>A0A0F9H1C7_9ZZZZ</name>
<keyword evidence="1" id="KW-1133">Transmembrane helix</keyword>
<sequence length="308" mass="34392">MFDTDLFTISGTLGVISTISIVLGVSSLVAIYLLPHIMQLTPVILELLLYATSCGLMWSDHYFNVSPYTQLFFTFLGCVTLAPAVVFTLIQHVSKSSDFAVGIQTTSAVCSLIWGYQAIRLQSQLLGTFSIAALFTCLGFMIVILPFCYIVGFKNDAVMLRTMNVTAYLIHAYAYAMFQGLENHSYFLPFRPGLLLLGGIVYFIGCLIISNKYYSWREEKDTFRYIRCNFIAIGSGFAALALGSTLPALKYLQGLGGTFFLLLVVEKWIEIPWGEKYWAWGVTGFGVVMYGLVQWIHQHPEFVLGVPN</sequence>
<organism evidence="2">
    <name type="scientific">marine sediment metagenome</name>
    <dbReference type="NCBI Taxonomy" id="412755"/>
    <lineage>
        <taxon>unclassified sequences</taxon>
        <taxon>metagenomes</taxon>
        <taxon>ecological metagenomes</taxon>
    </lineage>
</organism>
<keyword evidence="1" id="KW-0472">Membrane</keyword>
<keyword evidence="1" id="KW-0812">Transmembrane</keyword>
<feature type="transmembrane region" description="Helical" evidence="1">
    <location>
        <begin position="222"/>
        <end position="242"/>
    </location>
</feature>
<accession>A0A0F9H1C7</accession>
<proteinExistence type="predicted"/>
<protein>
    <submittedName>
        <fullName evidence="2">Uncharacterized protein</fullName>
    </submittedName>
</protein>
<evidence type="ECO:0000256" key="1">
    <source>
        <dbReference type="SAM" id="Phobius"/>
    </source>
</evidence>
<feature type="transmembrane region" description="Helical" evidence="1">
    <location>
        <begin position="71"/>
        <end position="90"/>
    </location>
</feature>
<feature type="transmembrane region" description="Helical" evidence="1">
    <location>
        <begin position="99"/>
        <end position="119"/>
    </location>
</feature>
<feature type="transmembrane region" description="Helical" evidence="1">
    <location>
        <begin position="158"/>
        <end position="178"/>
    </location>
</feature>
<comment type="caution">
    <text evidence="2">The sequence shown here is derived from an EMBL/GenBank/DDBJ whole genome shotgun (WGS) entry which is preliminary data.</text>
</comment>
<dbReference type="AlphaFoldDB" id="A0A0F9H1C7"/>
<dbReference type="EMBL" id="LAZR01016358">
    <property type="protein sequence ID" value="KKM04860.1"/>
    <property type="molecule type" value="Genomic_DNA"/>
</dbReference>